<dbReference type="PANTHER" id="PTHR34582">
    <property type="entry name" value="UPF0702 TRANSMEMBRANE PROTEIN YCAP"/>
    <property type="match status" value="1"/>
</dbReference>
<proteinExistence type="inferred from homology"/>
<comment type="caution">
    <text evidence="10">The sequence shown here is derived from an EMBL/GenBank/DDBJ whole genome shotgun (WGS) entry which is preliminary data.</text>
</comment>
<evidence type="ECO:0000259" key="8">
    <source>
        <dbReference type="Pfam" id="PF04239"/>
    </source>
</evidence>
<dbReference type="Pfam" id="PF04239">
    <property type="entry name" value="DUF421"/>
    <property type="match status" value="1"/>
</dbReference>
<dbReference type="GO" id="GO:0005886">
    <property type="term" value="C:plasma membrane"/>
    <property type="evidence" value="ECO:0007669"/>
    <property type="project" value="UniProtKB-SubCell"/>
</dbReference>
<keyword evidence="6 7" id="KW-0472">Membrane</keyword>
<organism evidence="10 11">
    <name type="scientific">Paracoccus subflavus</name>
    <dbReference type="NCBI Taxonomy" id="2528244"/>
    <lineage>
        <taxon>Bacteria</taxon>
        <taxon>Pseudomonadati</taxon>
        <taxon>Pseudomonadota</taxon>
        <taxon>Alphaproteobacteria</taxon>
        <taxon>Rhodobacterales</taxon>
        <taxon>Paracoccaceae</taxon>
        <taxon>Paracoccus</taxon>
    </lineage>
</organism>
<evidence type="ECO:0000313" key="11">
    <source>
        <dbReference type="Proteomes" id="UP000293520"/>
    </source>
</evidence>
<dbReference type="PANTHER" id="PTHR34582:SF6">
    <property type="entry name" value="UPF0702 TRANSMEMBRANE PROTEIN YCAP"/>
    <property type="match status" value="1"/>
</dbReference>
<keyword evidence="4 7" id="KW-0812">Transmembrane</keyword>
<evidence type="ECO:0000256" key="4">
    <source>
        <dbReference type="ARBA" id="ARBA00022692"/>
    </source>
</evidence>
<gene>
    <name evidence="10" type="ORF">EYE42_11370</name>
</gene>
<name>A0A4Q9FZK1_9RHOB</name>
<dbReference type="RefSeq" id="WP_130991454.1">
    <property type="nucleotide sequence ID" value="NZ_SISK01000008.1"/>
</dbReference>
<keyword evidence="11" id="KW-1185">Reference proteome</keyword>
<comment type="similarity">
    <text evidence="2">Belongs to the UPF0702 family.</text>
</comment>
<dbReference type="InterPro" id="IPR007353">
    <property type="entry name" value="DUF421"/>
</dbReference>
<evidence type="ECO:0000256" key="1">
    <source>
        <dbReference type="ARBA" id="ARBA00004651"/>
    </source>
</evidence>
<evidence type="ECO:0000313" key="10">
    <source>
        <dbReference type="EMBL" id="TBN39031.1"/>
    </source>
</evidence>
<dbReference type="EMBL" id="SISK01000008">
    <property type="protein sequence ID" value="TBN39031.1"/>
    <property type="molecule type" value="Genomic_DNA"/>
</dbReference>
<dbReference type="Pfam" id="PF20730">
    <property type="entry name" value="YetF_N"/>
    <property type="match status" value="1"/>
</dbReference>
<dbReference type="OrthoDB" id="9793799at2"/>
<protein>
    <submittedName>
        <fullName evidence="10">DUF421 domain-containing protein</fullName>
    </submittedName>
</protein>
<dbReference type="AlphaFoldDB" id="A0A4Q9FZK1"/>
<comment type="subcellular location">
    <subcellularLocation>
        <location evidence="1">Cell membrane</location>
        <topology evidence="1">Multi-pass membrane protein</topology>
    </subcellularLocation>
</comment>
<dbReference type="InterPro" id="IPR023090">
    <property type="entry name" value="UPF0702_alpha/beta_dom_sf"/>
</dbReference>
<evidence type="ECO:0000256" key="5">
    <source>
        <dbReference type="ARBA" id="ARBA00022989"/>
    </source>
</evidence>
<feature type="domain" description="YetF-like N-terminal transmembrane" evidence="9">
    <location>
        <begin position="12"/>
        <end position="66"/>
    </location>
</feature>
<evidence type="ECO:0000259" key="9">
    <source>
        <dbReference type="Pfam" id="PF20730"/>
    </source>
</evidence>
<dbReference type="Gene3D" id="3.30.240.20">
    <property type="entry name" value="bsu07140 like domains"/>
    <property type="match status" value="1"/>
</dbReference>
<dbReference type="InterPro" id="IPR048454">
    <property type="entry name" value="YetF_N"/>
</dbReference>
<feature type="transmembrane region" description="Helical" evidence="7">
    <location>
        <begin position="55"/>
        <end position="75"/>
    </location>
</feature>
<keyword evidence="5 7" id="KW-1133">Transmembrane helix</keyword>
<feature type="domain" description="YetF C-terminal" evidence="8">
    <location>
        <begin position="80"/>
        <end position="148"/>
    </location>
</feature>
<evidence type="ECO:0000256" key="2">
    <source>
        <dbReference type="ARBA" id="ARBA00006448"/>
    </source>
</evidence>
<dbReference type="Proteomes" id="UP000293520">
    <property type="component" value="Unassembled WGS sequence"/>
</dbReference>
<evidence type="ECO:0000256" key="7">
    <source>
        <dbReference type="SAM" id="Phobius"/>
    </source>
</evidence>
<evidence type="ECO:0000256" key="6">
    <source>
        <dbReference type="ARBA" id="ARBA00023136"/>
    </source>
</evidence>
<evidence type="ECO:0000256" key="3">
    <source>
        <dbReference type="ARBA" id="ARBA00022475"/>
    </source>
</evidence>
<keyword evidence="3" id="KW-1003">Cell membrane</keyword>
<sequence>MDSVIRGIAIYVVLLAATRLTGRRTLAQMTPFDLVLLLIIAETTQQALLGDDFSITNALVLIVTLFATDVLLAFLKTRSFRIASWLDGHPTVLISNGRIDHHALRRSRVSTDEILMTAREQNGLKSLDEIDAAVLEISGGISIIPKKDA</sequence>
<reference evidence="10 11" key="1">
    <citation type="submission" date="2019-02" db="EMBL/GenBank/DDBJ databases">
        <title>Paracoccus subflavus sp. nov., isolated from marine sediment of the Pacific Ocean.</title>
        <authorList>
            <person name="Zhang G."/>
        </authorList>
    </citation>
    <scope>NUCLEOTIDE SEQUENCE [LARGE SCALE GENOMIC DNA]</scope>
    <source>
        <strain evidence="10 11">GY0581</strain>
    </source>
</reference>
<accession>A0A4Q9FZK1</accession>